<evidence type="ECO:0000256" key="1">
    <source>
        <dbReference type="ARBA" id="ARBA00010233"/>
    </source>
</evidence>
<dbReference type="GO" id="GO:0106415">
    <property type="term" value="F:muramoyltetrapeptide carboxypeptidase activity"/>
    <property type="evidence" value="ECO:0007669"/>
    <property type="project" value="UniProtKB-EC"/>
</dbReference>
<dbReference type="PIRSF" id="PIRSF028757">
    <property type="entry name" value="LD-carboxypeptidase"/>
    <property type="match status" value="1"/>
</dbReference>
<feature type="domain" description="LD-carboxypeptidase C-terminal" evidence="8">
    <location>
        <begin position="170"/>
        <end position="285"/>
    </location>
</feature>
<evidence type="ECO:0000256" key="6">
    <source>
        <dbReference type="PIRSR" id="PIRSR028757-1"/>
    </source>
</evidence>
<keyword evidence="10" id="KW-1185">Reference proteome</keyword>
<reference evidence="9 10" key="1">
    <citation type="journal article" date="2011" name="J. Bacteriol.">
        <title>Draft genome sequence of Caloramator australicus strain RC3T, a thermoanaerobe from the Great Artesian Basin of Australia.</title>
        <authorList>
            <person name="Ogg C.D."/>
            <person name="Patel B.K.C."/>
        </authorList>
    </citation>
    <scope>NUCLEOTIDE SEQUENCE [LARGE SCALE GENOMIC DNA]</scope>
    <source>
        <strain evidence="9 10">RC3</strain>
    </source>
</reference>
<feature type="active site" description="Charge relay system" evidence="6">
    <location>
        <position position="270"/>
    </location>
</feature>
<name>I7KSN7_9CLOT</name>
<dbReference type="Gene3D" id="3.40.50.10740">
    <property type="entry name" value="Class I glutamine amidotransferase-like"/>
    <property type="match status" value="1"/>
</dbReference>
<dbReference type="Pfam" id="PF02016">
    <property type="entry name" value="Peptidase_S66"/>
    <property type="match status" value="1"/>
</dbReference>
<comment type="similarity">
    <text evidence="1">Belongs to the peptidase S66 family.</text>
</comment>
<dbReference type="SUPFAM" id="SSF141986">
    <property type="entry name" value="LD-carboxypeptidase A C-terminal domain-like"/>
    <property type="match status" value="1"/>
</dbReference>
<keyword evidence="5" id="KW-0720">Serine protease</keyword>
<feature type="domain" description="LD-carboxypeptidase N-terminal" evidence="7">
    <location>
        <begin position="12"/>
        <end position="129"/>
    </location>
</feature>
<dbReference type="InterPro" id="IPR003507">
    <property type="entry name" value="S66_fam"/>
</dbReference>
<keyword evidence="3" id="KW-0645">Protease</keyword>
<evidence type="ECO:0000313" key="10">
    <source>
        <dbReference type="Proteomes" id="UP000007652"/>
    </source>
</evidence>
<comment type="caution">
    <text evidence="9">The sequence shown here is derived from an EMBL/GenBank/DDBJ whole genome shotgun (WGS) entry which is preliminary data.</text>
</comment>
<dbReference type="AlphaFoldDB" id="I7KSN7"/>
<dbReference type="Proteomes" id="UP000007652">
    <property type="component" value="Unassembled WGS sequence"/>
</dbReference>
<dbReference type="MEROPS" id="S66.001"/>
<evidence type="ECO:0000259" key="7">
    <source>
        <dbReference type="Pfam" id="PF02016"/>
    </source>
</evidence>
<gene>
    <name evidence="9" type="ORF">CAAU_0539</name>
</gene>
<dbReference type="OrthoDB" id="9807329at2"/>
<dbReference type="RefSeq" id="WP_008907903.1">
    <property type="nucleotide sequence ID" value="NZ_CAKP01000022.1"/>
</dbReference>
<sequence length="300" mass="34059">MKPKKLNKGDKIGIIAPASPCYNQDLFMEGVKVLRNLGFEIELGKSCFAREGFLAGDDYLRADDFNTFFKRRDIDAIFCLRGGYGSIRLLDKIDWNGVRNNPKIFVGYSDITALLNVIYNKTKCICFHGPMVATGDLFNDINLKMLLESLQGNIRRYKINLKCINPGQAEGVIIGGNLSVLVSLIGTKYNIDFKDKVLFIEDINEEPYKIDRMLQTLKYAGIFDKLKAIIIGQFTNCESIDEKSFTLHQVLMNFFREIKIPVYYGLETGHGKIKITIPIGIKVKIEDNILSFSEEAVFYD</sequence>
<dbReference type="EMBL" id="CAKP01000022">
    <property type="protein sequence ID" value="CCJ32623.1"/>
    <property type="molecule type" value="Genomic_DNA"/>
</dbReference>
<evidence type="ECO:0000256" key="2">
    <source>
        <dbReference type="ARBA" id="ARBA00022645"/>
    </source>
</evidence>
<keyword evidence="2 9" id="KW-0121">Carboxypeptidase</keyword>
<organism evidence="9 10">
    <name type="scientific">Caloramator australicus RC3</name>
    <dbReference type="NCBI Taxonomy" id="857293"/>
    <lineage>
        <taxon>Bacteria</taxon>
        <taxon>Bacillati</taxon>
        <taxon>Bacillota</taxon>
        <taxon>Clostridia</taxon>
        <taxon>Eubacteriales</taxon>
        <taxon>Clostridiaceae</taxon>
        <taxon>Caloramator</taxon>
    </lineage>
</organism>
<dbReference type="InterPro" id="IPR040449">
    <property type="entry name" value="Peptidase_S66_N"/>
</dbReference>
<dbReference type="PANTHER" id="PTHR30237">
    <property type="entry name" value="MURAMOYLTETRAPEPTIDE CARBOXYPEPTIDASE"/>
    <property type="match status" value="1"/>
</dbReference>
<dbReference type="PANTHER" id="PTHR30237:SF2">
    <property type="entry name" value="MUREIN TETRAPEPTIDE CARBOXYPEPTIDASE"/>
    <property type="match status" value="1"/>
</dbReference>
<evidence type="ECO:0000259" key="8">
    <source>
        <dbReference type="Pfam" id="PF17676"/>
    </source>
</evidence>
<dbReference type="SUPFAM" id="SSF52317">
    <property type="entry name" value="Class I glutamine amidotransferase-like"/>
    <property type="match status" value="1"/>
</dbReference>
<evidence type="ECO:0000256" key="3">
    <source>
        <dbReference type="ARBA" id="ARBA00022670"/>
    </source>
</evidence>
<evidence type="ECO:0000256" key="4">
    <source>
        <dbReference type="ARBA" id="ARBA00022801"/>
    </source>
</evidence>
<keyword evidence="4 9" id="KW-0378">Hydrolase</keyword>
<dbReference type="Pfam" id="PF17676">
    <property type="entry name" value="Peptidase_S66C"/>
    <property type="match status" value="1"/>
</dbReference>
<evidence type="ECO:0000313" key="9">
    <source>
        <dbReference type="EMBL" id="CCJ32623.1"/>
    </source>
</evidence>
<dbReference type="GO" id="GO:0006508">
    <property type="term" value="P:proteolysis"/>
    <property type="evidence" value="ECO:0007669"/>
    <property type="project" value="UniProtKB-KW"/>
</dbReference>
<feature type="active site" description="Charge relay system" evidence="6">
    <location>
        <position position="201"/>
    </location>
</feature>
<accession>I7KSN7</accession>
<dbReference type="GO" id="GO:0008236">
    <property type="term" value="F:serine-type peptidase activity"/>
    <property type="evidence" value="ECO:0007669"/>
    <property type="project" value="UniProtKB-KW"/>
</dbReference>
<dbReference type="InterPro" id="IPR040921">
    <property type="entry name" value="Peptidase_S66C"/>
</dbReference>
<dbReference type="eggNOG" id="COG1619">
    <property type="taxonomic scope" value="Bacteria"/>
</dbReference>
<dbReference type="Gene3D" id="3.50.30.60">
    <property type="entry name" value="LD-carboxypeptidase A C-terminal domain-like"/>
    <property type="match status" value="1"/>
</dbReference>
<dbReference type="STRING" id="857293.CAAU_0539"/>
<dbReference type="InterPro" id="IPR029062">
    <property type="entry name" value="Class_I_gatase-like"/>
</dbReference>
<dbReference type="InterPro" id="IPR027461">
    <property type="entry name" value="Carboxypeptidase_A_C_sf"/>
</dbReference>
<evidence type="ECO:0000256" key="5">
    <source>
        <dbReference type="ARBA" id="ARBA00022825"/>
    </source>
</evidence>
<feature type="active site" description="Nucleophile" evidence="6">
    <location>
        <position position="109"/>
    </location>
</feature>
<proteinExistence type="inferred from homology"/>
<dbReference type="InterPro" id="IPR027478">
    <property type="entry name" value="LdcA_N"/>
</dbReference>
<dbReference type="EC" id="3.4.17.13" evidence="9"/>
<protein>
    <submittedName>
        <fullName evidence="9">Muramoyltetrapeptide carboxypeptidase</fullName>
        <ecNumber evidence="9">3.4.17.13</ecNumber>
    </submittedName>
</protein>
<dbReference type="CDD" id="cd07025">
    <property type="entry name" value="Peptidase_S66"/>
    <property type="match status" value="1"/>
</dbReference>